<proteinExistence type="predicted"/>
<dbReference type="EMBL" id="PYAU01000001">
    <property type="protein sequence ID" value="PSL39633.1"/>
    <property type="molecule type" value="Genomic_DNA"/>
</dbReference>
<dbReference type="AlphaFoldDB" id="A0A2P8H097"/>
<evidence type="ECO:0000313" key="1">
    <source>
        <dbReference type="EMBL" id="PSL39633.1"/>
    </source>
</evidence>
<dbReference type="Proteomes" id="UP000268291">
    <property type="component" value="Unassembled WGS sequence"/>
</dbReference>
<evidence type="ECO:0000313" key="2">
    <source>
        <dbReference type="EMBL" id="RUQ85978.1"/>
    </source>
</evidence>
<reference evidence="2 4" key="2">
    <citation type="submission" date="2018-12" db="EMBL/GenBank/DDBJ databases">
        <authorList>
            <person name="hu s."/>
            <person name="Xu Y."/>
            <person name="Xu B."/>
            <person name="Li F."/>
        </authorList>
    </citation>
    <scope>NUCLEOTIDE SEQUENCE [LARGE SCALE GENOMIC DNA]</scope>
    <source>
        <strain evidence="2 4">KSW2-17</strain>
    </source>
</reference>
<comment type="caution">
    <text evidence="1">The sequence shown here is derived from an EMBL/GenBank/DDBJ whole genome shotgun (WGS) entry which is preliminary data.</text>
</comment>
<sequence length="152" mass="17401">MHRQGSPEDWAKFHELLGRYITAAGNAESMMYRLLLLMRSQAGLPTLENAPMWGGLLRILRADAAGGPWEEEMTYLLRSADRRGRLRNSIVHTGWFAVGPDGYVGRRHSAHDDGSMFMTMSRDVLETDIEIMEQFENDLESFGQRVQSERRL</sequence>
<dbReference type="EMBL" id="RZGY01000001">
    <property type="protein sequence ID" value="RUQ85978.1"/>
    <property type="molecule type" value="Genomic_DNA"/>
</dbReference>
<dbReference type="Proteomes" id="UP000241203">
    <property type="component" value="Unassembled WGS sequence"/>
</dbReference>
<accession>A0A2P8H097</accession>
<evidence type="ECO:0000313" key="3">
    <source>
        <dbReference type="Proteomes" id="UP000241203"/>
    </source>
</evidence>
<gene>
    <name evidence="1" type="ORF">CLV49_3277</name>
    <name evidence="2" type="ORF">ELQ93_02875</name>
</gene>
<protein>
    <submittedName>
        <fullName evidence="1">Uncharacterized protein</fullName>
    </submittedName>
</protein>
<evidence type="ECO:0000313" key="4">
    <source>
        <dbReference type="Proteomes" id="UP000268291"/>
    </source>
</evidence>
<name>A0A2P8H097_9MICO</name>
<organism evidence="1 3">
    <name type="scientific">Labedella gwakjiensis</name>
    <dbReference type="NCBI Taxonomy" id="390269"/>
    <lineage>
        <taxon>Bacteria</taxon>
        <taxon>Bacillati</taxon>
        <taxon>Actinomycetota</taxon>
        <taxon>Actinomycetes</taxon>
        <taxon>Micrococcales</taxon>
        <taxon>Microbacteriaceae</taxon>
        <taxon>Labedella</taxon>
    </lineage>
</organism>
<dbReference type="RefSeq" id="WP_106564470.1">
    <property type="nucleotide sequence ID" value="NZ_PYAU01000001.1"/>
</dbReference>
<reference evidence="1 3" key="1">
    <citation type="submission" date="2018-03" db="EMBL/GenBank/DDBJ databases">
        <title>Genomic Encyclopedia of Archaeal and Bacterial Type Strains, Phase II (KMG-II): from individual species to whole genera.</title>
        <authorList>
            <person name="Goeker M."/>
        </authorList>
    </citation>
    <scope>NUCLEOTIDE SEQUENCE [LARGE SCALE GENOMIC DNA]</scope>
    <source>
        <strain evidence="1 3">DSM 21548</strain>
    </source>
</reference>
<keyword evidence="4" id="KW-1185">Reference proteome</keyword>